<dbReference type="SUPFAM" id="SSF55811">
    <property type="entry name" value="Nudix"/>
    <property type="match status" value="1"/>
</dbReference>
<dbReference type="AlphaFoldDB" id="A0A9N8WH92"/>
<dbReference type="Gene3D" id="3.90.79.10">
    <property type="entry name" value="Nucleoside Triphosphate Pyrophosphohydrolase"/>
    <property type="match status" value="1"/>
</dbReference>
<evidence type="ECO:0000256" key="2">
    <source>
        <dbReference type="RuleBase" id="RU003476"/>
    </source>
</evidence>
<dbReference type="InterPro" id="IPR000086">
    <property type="entry name" value="NUDIX_hydrolase_dom"/>
</dbReference>
<keyword evidence="5" id="KW-1185">Reference proteome</keyword>
<name>A0A9N8WH92_9GLOM</name>
<accession>A0A9N8WH92</accession>
<dbReference type="InterPro" id="IPR020084">
    <property type="entry name" value="NUDIX_hydrolase_CS"/>
</dbReference>
<keyword evidence="1 2" id="KW-0378">Hydrolase</keyword>
<comment type="similarity">
    <text evidence="2">Belongs to the Nudix hydrolase family.</text>
</comment>
<reference evidence="4" key="1">
    <citation type="submission" date="2021-06" db="EMBL/GenBank/DDBJ databases">
        <authorList>
            <person name="Kallberg Y."/>
            <person name="Tangrot J."/>
            <person name="Rosling A."/>
        </authorList>
    </citation>
    <scope>NUCLEOTIDE SEQUENCE</scope>
    <source>
        <strain evidence="4">FL130A</strain>
    </source>
</reference>
<dbReference type="PROSITE" id="PS00893">
    <property type="entry name" value="NUDIX_BOX"/>
    <property type="match status" value="1"/>
</dbReference>
<organism evidence="4 5">
    <name type="scientific">Ambispora leptoticha</name>
    <dbReference type="NCBI Taxonomy" id="144679"/>
    <lineage>
        <taxon>Eukaryota</taxon>
        <taxon>Fungi</taxon>
        <taxon>Fungi incertae sedis</taxon>
        <taxon>Mucoromycota</taxon>
        <taxon>Glomeromycotina</taxon>
        <taxon>Glomeromycetes</taxon>
        <taxon>Archaeosporales</taxon>
        <taxon>Ambisporaceae</taxon>
        <taxon>Ambispora</taxon>
    </lineage>
</organism>
<sequence>MSNIPTPTETGASQIVSKVVEQEPHVIKKEPLNTADSRWVGLYKLTYVDPYGQERFWESVERKTKRTNELTVVGIVAILTSKETAERKTLLCIQFRPAAGVKCVEFPAGLIDEGETFEQAAHRELFEETGYRGKTVSNTYKMSSNAGLLNSATKLVFIEVDLDDEINKNPKPSLEEGEFIAVVTVPFRNLNKTLQEYEKDGYGIDSRLASFAYGLEITLPYIAEIADTSWVLLPGSLC</sequence>
<dbReference type="EMBL" id="CAJVPS010000489">
    <property type="protein sequence ID" value="CAG8489806.1"/>
    <property type="molecule type" value="Genomic_DNA"/>
</dbReference>
<evidence type="ECO:0000259" key="3">
    <source>
        <dbReference type="PROSITE" id="PS51462"/>
    </source>
</evidence>
<dbReference type="GO" id="GO:0019693">
    <property type="term" value="P:ribose phosphate metabolic process"/>
    <property type="evidence" value="ECO:0007669"/>
    <property type="project" value="TreeGrafter"/>
</dbReference>
<dbReference type="PANTHER" id="PTHR11839">
    <property type="entry name" value="UDP/ADP-SUGAR PYROPHOSPHATASE"/>
    <property type="match status" value="1"/>
</dbReference>
<evidence type="ECO:0000313" key="5">
    <source>
        <dbReference type="Proteomes" id="UP000789508"/>
    </source>
</evidence>
<dbReference type="GO" id="GO:0005634">
    <property type="term" value="C:nucleus"/>
    <property type="evidence" value="ECO:0007669"/>
    <property type="project" value="TreeGrafter"/>
</dbReference>
<evidence type="ECO:0000313" key="4">
    <source>
        <dbReference type="EMBL" id="CAG8489806.1"/>
    </source>
</evidence>
<dbReference type="InterPro" id="IPR015797">
    <property type="entry name" value="NUDIX_hydrolase-like_dom_sf"/>
</dbReference>
<dbReference type="OrthoDB" id="10249920at2759"/>
<gene>
    <name evidence="4" type="ORF">ALEPTO_LOCUS2921</name>
</gene>
<dbReference type="Proteomes" id="UP000789508">
    <property type="component" value="Unassembled WGS sequence"/>
</dbReference>
<dbReference type="InterPro" id="IPR020476">
    <property type="entry name" value="Nudix_hydrolase"/>
</dbReference>
<dbReference type="GO" id="GO:0047631">
    <property type="term" value="F:ADP-ribose diphosphatase activity"/>
    <property type="evidence" value="ECO:0007669"/>
    <property type="project" value="TreeGrafter"/>
</dbReference>
<dbReference type="Pfam" id="PF00293">
    <property type="entry name" value="NUDIX"/>
    <property type="match status" value="1"/>
</dbReference>
<evidence type="ECO:0000256" key="1">
    <source>
        <dbReference type="ARBA" id="ARBA00022801"/>
    </source>
</evidence>
<proteinExistence type="inferred from homology"/>
<comment type="caution">
    <text evidence="4">The sequence shown here is derived from an EMBL/GenBank/DDBJ whole genome shotgun (WGS) entry which is preliminary data.</text>
</comment>
<protein>
    <submittedName>
        <fullName evidence="4">13919_t:CDS:1</fullName>
    </submittedName>
</protein>
<feature type="domain" description="Nudix hydrolase" evidence="3">
    <location>
        <begin position="70"/>
        <end position="208"/>
    </location>
</feature>
<dbReference type="GO" id="GO:0006753">
    <property type="term" value="P:nucleoside phosphate metabolic process"/>
    <property type="evidence" value="ECO:0007669"/>
    <property type="project" value="TreeGrafter"/>
</dbReference>
<dbReference type="PRINTS" id="PR00502">
    <property type="entry name" value="NUDIXFAMILY"/>
</dbReference>
<dbReference type="CDD" id="cd18888">
    <property type="entry name" value="NUDIX_ADPRase_Nudt5"/>
    <property type="match status" value="1"/>
</dbReference>
<dbReference type="PROSITE" id="PS51462">
    <property type="entry name" value="NUDIX"/>
    <property type="match status" value="1"/>
</dbReference>
<dbReference type="PANTHER" id="PTHR11839:SF1">
    <property type="entry name" value="ADP-SUGAR PYROPHOSPHATASE"/>
    <property type="match status" value="1"/>
</dbReference>